<dbReference type="Pfam" id="PF13392">
    <property type="entry name" value="HNH_3"/>
    <property type="match status" value="1"/>
</dbReference>
<evidence type="ECO:0000256" key="1">
    <source>
        <dbReference type="ARBA" id="ARBA00023015"/>
    </source>
</evidence>
<name>A0A6M1PD95_9BACL</name>
<organism evidence="5 6">
    <name type="scientific">Paenibacillus apii</name>
    <dbReference type="NCBI Taxonomy" id="1850370"/>
    <lineage>
        <taxon>Bacteria</taxon>
        <taxon>Bacillati</taxon>
        <taxon>Bacillota</taxon>
        <taxon>Bacilli</taxon>
        <taxon>Bacillales</taxon>
        <taxon>Paenibacillaceae</taxon>
        <taxon>Paenibacillus</taxon>
    </lineage>
</organism>
<dbReference type="GO" id="GO:0004519">
    <property type="term" value="F:endonuclease activity"/>
    <property type="evidence" value="ECO:0007669"/>
    <property type="project" value="UniProtKB-KW"/>
</dbReference>
<dbReference type="SUPFAM" id="SSF54060">
    <property type="entry name" value="His-Me finger endonucleases"/>
    <property type="match status" value="1"/>
</dbReference>
<sequence>MDDEDYGKLSSHKWCYDRKGYAVRSAPVDGKWTSLYMHRQITECPEGLVVDHINRDGLDNRRDNLRVCRREDNARNNNGRSHNTSGYKGVTWHKQARKWAAQLTSKGVHYHLGLHATKESAARAYNAKAAELFGEFATLNEILENTYEEAV</sequence>
<evidence type="ECO:0000256" key="2">
    <source>
        <dbReference type="ARBA" id="ARBA00023125"/>
    </source>
</evidence>
<comment type="caution">
    <text evidence="5">The sequence shown here is derived from an EMBL/GenBank/DDBJ whole genome shotgun (WGS) entry which is preliminary data.</text>
</comment>
<dbReference type="EMBL" id="JAAKGU010000001">
    <property type="protein sequence ID" value="NGM81239.1"/>
    <property type="molecule type" value="Genomic_DNA"/>
</dbReference>
<dbReference type="GO" id="GO:0003700">
    <property type="term" value="F:DNA-binding transcription factor activity"/>
    <property type="evidence" value="ECO:0007669"/>
    <property type="project" value="InterPro"/>
</dbReference>
<protein>
    <submittedName>
        <fullName evidence="5">HNH endonuclease</fullName>
    </submittedName>
</protein>
<dbReference type="PROSITE" id="PS51032">
    <property type="entry name" value="AP2_ERF"/>
    <property type="match status" value="1"/>
</dbReference>
<keyword evidence="5" id="KW-0540">Nuclease</keyword>
<reference evidence="5 6" key="1">
    <citation type="submission" date="2020-02" db="EMBL/GenBank/DDBJ databases">
        <authorList>
            <person name="Gao J."/>
            <person name="Sun J."/>
        </authorList>
    </citation>
    <scope>NUCLEOTIDE SEQUENCE [LARGE SCALE GENOMIC DNA]</scope>
    <source>
        <strain evidence="5 6">7124</strain>
    </source>
</reference>
<dbReference type="Gene3D" id="3.30.730.10">
    <property type="entry name" value="AP2/ERF domain"/>
    <property type="match status" value="1"/>
</dbReference>
<dbReference type="SUPFAM" id="SSF54171">
    <property type="entry name" value="DNA-binding domain"/>
    <property type="match status" value="1"/>
</dbReference>
<keyword evidence="2" id="KW-0238">DNA-binding</keyword>
<dbReference type="InterPro" id="IPR001471">
    <property type="entry name" value="AP2/ERF_dom"/>
</dbReference>
<dbReference type="SMART" id="SM00380">
    <property type="entry name" value="AP2"/>
    <property type="match status" value="1"/>
</dbReference>
<accession>A0A6M1PD95</accession>
<keyword evidence="3" id="KW-0804">Transcription</keyword>
<dbReference type="GO" id="GO:0003677">
    <property type="term" value="F:DNA binding"/>
    <property type="evidence" value="ECO:0007669"/>
    <property type="project" value="UniProtKB-KW"/>
</dbReference>
<evidence type="ECO:0000259" key="4">
    <source>
        <dbReference type="PROSITE" id="PS51032"/>
    </source>
</evidence>
<dbReference type="Gene3D" id="3.90.75.20">
    <property type="match status" value="1"/>
</dbReference>
<dbReference type="InterPro" id="IPR036955">
    <property type="entry name" value="AP2/ERF_dom_sf"/>
</dbReference>
<keyword evidence="5" id="KW-0378">Hydrolase</keyword>
<keyword evidence="1" id="KW-0805">Transcription regulation</keyword>
<evidence type="ECO:0000313" key="6">
    <source>
        <dbReference type="Proteomes" id="UP000480151"/>
    </source>
</evidence>
<feature type="domain" description="AP2/ERF" evidence="4">
    <location>
        <begin position="86"/>
        <end position="142"/>
    </location>
</feature>
<dbReference type="AlphaFoldDB" id="A0A6M1PD95"/>
<keyword evidence="6" id="KW-1185">Reference proteome</keyword>
<dbReference type="InterPro" id="IPR044925">
    <property type="entry name" value="His-Me_finger_sf"/>
</dbReference>
<keyword evidence="5" id="KW-0255">Endonuclease</keyword>
<evidence type="ECO:0000313" key="5">
    <source>
        <dbReference type="EMBL" id="NGM81239.1"/>
    </source>
</evidence>
<gene>
    <name evidence="5" type="ORF">G5B47_02300</name>
</gene>
<dbReference type="InterPro" id="IPR003615">
    <property type="entry name" value="HNH_nuc"/>
</dbReference>
<proteinExistence type="predicted"/>
<evidence type="ECO:0000256" key="3">
    <source>
        <dbReference type="ARBA" id="ARBA00023163"/>
    </source>
</evidence>
<dbReference type="InterPro" id="IPR016177">
    <property type="entry name" value="DNA-bd_dom_sf"/>
</dbReference>
<dbReference type="Proteomes" id="UP000480151">
    <property type="component" value="Unassembled WGS sequence"/>
</dbReference>
<dbReference type="RefSeq" id="WP_165093861.1">
    <property type="nucleotide sequence ID" value="NZ_JAAKGU010000001.1"/>
</dbReference>